<organism evidence="12 13">
    <name type="scientific">Streptomyces stramineus</name>
    <dbReference type="NCBI Taxonomy" id="173861"/>
    <lineage>
        <taxon>Bacteria</taxon>
        <taxon>Bacillati</taxon>
        <taxon>Actinomycetota</taxon>
        <taxon>Actinomycetes</taxon>
        <taxon>Kitasatosporales</taxon>
        <taxon>Streptomycetaceae</taxon>
        <taxon>Streptomyces</taxon>
    </lineage>
</organism>
<protein>
    <recommendedName>
        <fullName evidence="2">Cytochrome bc1 complex Rieske iron-sulfur subunit</fullName>
    </recommendedName>
    <alternativeName>
        <fullName evidence="8">Cytochrome bc1 reductase complex subunit QcrA</fullName>
    </alternativeName>
</protein>
<dbReference type="InterPro" id="IPR036922">
    <property type="entry name" value="Rieske_2Fe-2S_sf"/>
</dbReference>
<dbReference type="InterPro" id="IPR017941">
    <property type="entry name" value="Rieske_2Fe-2S"/>
</dbReference>
<evidence type="ECO:0000256" key="9">
    <source>
        <dbReference type="ARBA" id="ARBA00034078"/>
    </source>
</evidence>
<dbReference type="Gene3D" id="2.102.10.10">
    <property type="entry name" value="Rieske [2Fe-2S] iron-sulphur domain"/>
    <property type="match status" value="1"/>
</dbReference>
<keyword evidence="5" id="KW-0408">Iron</keyword>
<comment type="function">
    <text evidence="1">Iron-sulfur subunit of the cytochrome bc1 complex, an essential component of the respiratory electron transport chain required for ATP synthesis. The bc1 complex catalyzes the oxidation of menaquinol and the reduction of cytochrome c in the respiratory chain. The bc1 complex operates through a Q-cycle mechanism that couples electron transfer to generation of the proton gradient that drives ATP synthesis.</text>
</comment>
<keyword evidence="4" id="KW-0479">Metal-binding</keyword>
<dbReference type="SUPFAM" id="SSF50022">
    <property type="entry name" value="ISP domain"/>
    <property type="match status" value="1"/>
</dbReference>
<gene>
    <name evidence="12" type="ORF">GCM10009544_29730</name>
</gene>
<dbReference type="PROSITE" id="PS51296">
    <property type="entry name" value="RIESKE"/>
    <property type="match status" value="1"/>
</dbReference>
<dbReference type="EMBL" id="BAAAHB010000028">
    <property type="protein sequence ID" value="GAA0465460.1"/>
    <property type="molecule type" value="Genomic_DNA"/>
</dbReference>
<comment type="cofactor">
    <cofactor evidence="9">
        <name>[2Fe-2S] cluster</name>
        <dbReference type="ChEBI" id="CHEBI:190135"/>
    </cofactor>
</comment>
<keyword evidence="7" id="KW-1015">Disulfide bond</keyword>
<evidence type="ECO:0000313" key="12">
    <source>
        <dbReference type="EMBL" id="GAA0465460.1"/>
    </source>
</evidence>
<proteinExistence type="predicted"/>
<dbReference type="RefSeq" id="WP_344090392.1">
    <property type="nucleotide sequence ID" value="NZ_BAAAHB010000028.1"/>
</dbReference>
<evidence type="ECO:0000256" key="6">
    <source>
        <dbReference type="ARBA" id="ARBA00023014"/>
    </source>
</evidence>
<dbReference type="InterPro" id="IPR006311">
    <property type="entry name" value="TAT_signal"/>
</dbReference>
<feature type="domain" description="Rieske" evidence="11">
    <location>
        <begin position="66"/>
        <end position="158"/>
    </location>
</feature>
<dbReference type="CDD" id="cd03467">
    <property type="entry name" value="Rieske"/>
    <property type="match status" value="1"/>
</dbReference>
<reference evidence="12 13" key="1">
    <citation type="journal article" date="2019" name="Int. J. Syst. Evol. Microbiol.">
        <title>The Global Catalogue of Microorganisms (GCM) 10K type strain sequencing project: providing services to taxonomists for standard genome sequencing and annotation.</title>
        <authorList>
            <consortium name="The Broad Institute Genomics Platform"/>
            <consortium name="The Broad Institute Genome Sequencing Center for Infectious Disease"/>
            <person name="Wu L."/>
            <person name="Ma J."/>
        </authorList>
    </citation>
    <scope>NUCLEOTIDE SEQUENCE [LARGE SCALE GENOMIC DNA]</scope>
    <source>
        <strain evidence="12 13">JCM 10649</strain>
    </source>
</reference>
<keyword evidence="6" id="KW-0411">Iron-sulfur</keyword>
<keyword evidence="3" id="KW-0001">2Fe-2S</keyword>
<dbReference type="PROSITE" id="PS51318">
    <property type="entry name" value="TAT"/>
    <property type="match status" value="1"/>
</dbReference>
<evidence type="ECO:0000256" key="8">
    <source>
        <dbReference type="ARBA" id="ARBA00029586"/>
    </source>
</evidence>
<dbReference type="PANTHER" id="PTHR10134">
    <property type="entry name" value="CYTOCHROME B-C1 COMPLEX SUBUNIT RIESKE, MITOCHONDRIAL"/>
    <property type="match status" value="1"/>
</dbReference>
<comment type="caution">
    <text evidence="12">The sequence shown here is derived from an EMBL/GenBank/DDBJ whole genome shotgun (WGS) entry which is preliminary data.</text>
</comment>
<feature type="region of interest" description="Disordered" evidence="10">
    <location>
        <begin position="35"/>
        <end position="67"/>
    </location>
</feature>
<name>A0ABN1A1X4_9ACTN</name>
<dbReference type="InterPro" id="IPR005805">
    <property type="entry name" value="Rieske_Fe-S_prot_C"/>
</dbReference>
<evidence type="ECO:0000256" key="2">
    <source>
        <dbReference type="ARBA" id="ARBA00015816"/>
    </source>
</evidence>
<evidence type="ECO:0000256" key="7">
    <source>
        <dbReference type="ARBA" id="ARBA00023157"/>
    </source>
</evidence>
<dbReference type="Pfam" id="PF00355">
    <property type="entry name" value="Rieske"/>
    <property type="match status" value="1"/>
</dbReference>
<evidence type="ECO:0000256" key="3">
    <source>
        <dbReference type="ARBA" id="ARBA00022714"/>
    </source>
</evidence>
<evidence type="ECO:0000256" key="10">
    <source>
        <dbReference type="SAM" id="MobiDB-lite"/>
    </source>
</evidence>
<dbReference type="Proteomes" id="UP001499895">
    <property type="component" value="Unassembled WGS sequence"/>
</dbReference>
<evidence type="ECO:0000256" key="1">
    <source>
        <dbReference type="ARBA" id="ARBA00002494"/>
    </source>
</evidence>
<evidence type="ECO:0000256" key="4">
    <source>
        <dbReference type="ARBA" id="ARBA00022723"/>
    </source>
</evidence>
<dbReference type="PRINTS" id="PR00162">
    <property type="entry name" value="RIESKE"/>
</dbReference>
<dbReference type="InterPro" id="IPR014349">
    <property type="entry name" value="Rieske_Fe-S_prot"/>
</dbReference>
<accession>A0ABN1A1X4</accession>
<sequence length="159" mass="15720">MAHTSPVRAGTSRRTVVAAAGVTGLAAALAACGSNGGDGGEDAATPPRQRTPGSERPPNAGEAGEGVLASAADIPKGGGKVFADRKVVVTQPSEGEFKAFSAVCTHTGCLVKEVSGGTVNCPCHGSRFSVADGSVQAGPAQRPLPEERVTVEGGTVRLG</sequence>
<evidence type="ECO:0000256" key="5">
    <source>
        <dbReference type="ARBA" id="ARBA00023004"/>
    </source>
</evidence>
<evidence type="ECO:0000313" key="13">
    <source>
        <dbReference type="Proteomes" id="UP001499895"/>
    </source>
</evidence>
<evidence type="ECO:0000259" key="11">
    <source>
        <dbReference type="PROSITE" id="PS51296"/>
    </source>
</evidence>
<keyword evidence="13" id="KW-1185">Reference proteome</keyword>